<keyword evidence="6 7" id="KW-0472">Membrane</keyword>
<evidence type="ECO:0000256" key="6">
    <source>
        <dbReference type="ARBA" id="ARBA00023136"/>
    </source>
</evidence>
<dbReference type="EMBL" id="MFJR01000007">
    <property type="protein sequence ID" value="OGG26713.1"/>
    <property type="molecule type" value="Genomic_DNA"/>
</dbReference>
<feature type="transmembrane region" description="Helical" evidence="7">
    <location>
        <begin position="230"/>
        <end position="251"/>
    </location>
</feature>
<dbReference type="PANTHER" id="PTHR48090">
    <property type="entry name" value="UNDECAPRENYL-PHOSPHATE 4-DEOXY-4-FORMAMIDO-L-ARABINOSE TRANSFERASE-RELATED"/>
    <property type="match status" value="1"/>
</dbReference>
<evidence type="ECO:0000256" key="3">
    <source>
        <dbReference type="ARBA" id="ARBA00022679"/>
    </source>
</evidence>
<dbReference type="AlphaFoldDB" id="A0A1F6AQF1"/>
<dbReference type="CDD" id="cd04187">
    <property type="entry name" value="DPM1_like_bac"/>
    <property type="match status" value="1"/>
</dbReference>
<protein>
    <recommendedName>
        <fullName evidence="8">Glycosyltransferase 2-like domain-containing protein</fullName>
    </recommendedName>
</protein>
<evidence type="ECO:0000259" key="8">
    <source>
        <dbReference type="Pfam" id="PF00535"/>
    </source>
</evidence>
<evidence type="ECO:0000313" key="10">
    <source>
        <dbReference type="Proteomes" id="UP000176609"/>
    </source>
</evidence>
<comment type="subcellular location">
    <subcellularLocation>
        <location evidence="1">Membrane</location>
        <topology evidence="1">Multi-pass membrane protein</topology>
    </subcellularLocation>
</comment>
<dbReference type="GO" id="GO:0005886">
    <property type="term" value="C:plasma membrane"/>
    <property type="evidence" value="ECO:0007669"/>
    <property type="project" value="TreeGrafter"/>
</dbReference>
<name>A0A1F6AQF1_9BACT</name>
<feature type="domain" description="Glycosyltransferase 2-like" evidence="8">
    <location>
        <begin position="7"/>
        <end position="167"/>
    </location>
</feature>
<proteinExistence type="predicted"/>
<keyword evidence="5 7" id="KW-1133">Transmembrane helix</keyword>
<evidence type="ECO:0000256" key="2">
    <source>
        <dbReference type="ARBA" id="ARBA00022676"/>
    </source>
</evidence>
<evidence type="ECO:0000256" key="5">
    <source>
        <dbReference type="ARBA" id="ARBA00022989"/>
    </source>
</evidence>
<dbReference type="InterPro" id="IPR001173">
    <property type="entry name" value="Glyco_trans_2-like"/>
</dbReference>
<dbReference type="InterPro" id="IPR029044">
    <property type="entry name" value="Nucleotide-diphossugar_trans"/>
</dbReference>
<evidence type="ECO:0000256" key="4">
    <source>
        <dbReference type="ARBA" id="ARBA00022692"/>
    </source>
</evidence>
<organism evidence="9 10">
    <name type="scientific">Candidatus Gottesmanbacteria bacterium RIFCSPLOWO2_01_FULL_39_12b</name>
    <dbReference type="NCBI Taxonomy" id="1798388"/>
    <lineage>
        <taxon>Bacteria</taxon>
        <taxon>Candidatus Gottesmaniibacteriota</taxon>
    </lineage>
</organism>
<keyword evidence="4 7" id="KW-0812">Transmembrane</keyword>
<dbReference type="GO" id="GO:0016757">
    <property type="term" value="F:glycosyltransferase activity"/>
    <property type="evidence" value="ECO:0007669"/>
    <property type="project" value="UniProtKB-KW"/>
</dbReference>
<dbReference type="InterPro" id="IPR050256">
    <property type="entry name" value="Glycosyltransferase_2"/>
</dbReference>
<evidence type="ECO:0000256" key="1">
    <source>
        <dbReference type="ARBA" id="ARBA00004141"/>
    </source>
</evidence>
<feature type="transmembrane region" description="Helical" evidence="7">
    <location>
        <begin position="263"/>
        <end position="289"/>
    </location>
</feature>
<comment type="caution">
    <text evidence="9">The sequence shown here is derived from an EMBL/GenBank/DDBJ whole genome shotgun (WGS) entry which is preliminary data.</text>
</comment>
<evidence type="ECO:0000256" key="7">
    <source>
        <dbReference type="SAM" id="Phobius"/>
    </source>
</evidence>
<dbReference type="SUPFAM" id="SSF53448">
    <property type="entry name" value="Nucleotide-diphospho-sugar transferases"/>
    <property type="match status" value="1"/>
</dbReference>
<dbReference type="PANTHER" id="PTHR48090:SF1">
    <property type="entry name" value="PROPHAGE BACTOPRENOL GLUCOSYL TRANSFERASE HOMOLOG"/>
    <property type="match status" value="1"/>
</dbReference>
<evidence type="ECO:0000313" key="9">
    <source>
        <dbReference type="EMBL" id="OGG26713.1"/>
    </source>
</evidence>
<gene>
    <name evidence="9" type="ORF">A2960_00895</name>
</gene>
<accession>A0A1F6AQF1</accession>
<reference evidence="9 10" key="1">
    <citation type="journal article" date="2016" name="Nat. Commun.">
        <title>Thousands of microbial genomes shed light on interconnected biogeochemical processes in an aquifer system.</title>
        <authorList>
            <person name="Anantharaman K."/>
            <person name="Brown C.T."/>
            <person name="Hug L.A."/>
            <person name="Sharon I."/>
            <person name="Castelle C.J."/>
            <person name="Probst A.J."/>
            <person name="Thomas B.C."/>
            <person name="Singh A."/>
            <person name="Wilkins M.J."/>
            <person name="Karaoz U."/>
            <person name="Brodie E.L."/>
            <person name="Williams K.H."/>
            <person name="Hubbard S.S."/>
            <person name="Banfield J.F."/>
        </authorList>
    </citation>
    <scope>NUCLEOTIDE SEQUENCE [LARGE SCALE GENOMIC DNA]</scope>
</reference>
<keyword evidence="2" id="KW-0328">Glycosyltransferase</keyword>
<sequence>MVNKSLSVVVPCFNEAKNILEMYRRLKEVLRKNISGYEIIFVDNGSTDQSSKIFQSIVKKDPHVGVLVYSRNFGAHGAYTGGLDYVKGEAVVFIDGDQQDPPELIEEMIIKWQEGYDIVYGIRKRRKGNVLRKLFTIFFYRILNKLSYVKIPLDAGDFSLMDRKVVELIKNMPEHNKYFTGLRAWVGFRQIGIEYSRAKRNAGVTKFSFIDYIKWALHSISSFSYKPLELISYLATLVFLVSFFGIFVYILDFFFYPNNPRGFITLILVTLFLGGVQLLCLSIIGQYLANIFEEVKNRPKYIVKESFGKTLLFKKSVHGQEYS</sequence>
<dbReference type="Gene3D" id="3.90.550.10">
    <property type="entry name" value="Spore Coat Polysaccharide Biosynthesis Protein SpsA, Chain A"/>
    <property type="match status" value="1"/>
</dbReference>
<dbReference type="Proteomes" id="UP000176609">
    <property type="component" value="Unassembled WGS sequence"/>
</dbReference>
<keyword evidence="3" id="KW-0808">Transferase</keyword>
<dbReference type="Pfam" id="PF00535">
    <property type="entry name" value="Glycos_transf_2"/>
    <property type="match status" value="1"/>
</dbReference>